<name>A0ABT0WC22_9BACI</name>
<reference evidence="10 11" key="1">
    <citation type="submission" date="2022-06" db="EMBL/GenBank/DDBJ databases">
        <authorList>
            <person name="Jeon C.O."/>
        </authorList>
    </citation>
    <scope>NUCLEOTIDE SEQUENCE [LARGE SCALE GENOMIC DNA]</scope>
    <source>
        <strain evidence="10 11">KCTC 13943</strain>
    </source>
</reference>
<feature type="domain" description="Prenyltransferase alpha-alpha toroid" evidence="8">
    <location>
        <begin position="201"/>
        <end position="244"/>
    </location>
</feature>
<evidence type="ECO:0000259" key="8">
    <source>
        <dbReference type="Pfam" id="PF00432"/>
    </source>
</evidence>
<keyword evidence="5" id="KW-0677">Repeat</keyword>
<feature type="domain" description="Gram-positive cocci surface proteins LPxTG" evidence="9">
    <location>
        <begin position="289"/>
        <end position="328"/>
    </location>
</feature>
<dbReference type="CDD" id="cd00688">
    <property type="entry name" value="ISOPREN_C2_like"/>
    <property type="match status" value="1"/>
</dbReference>
<dbReference type="InterPro" id="IPR008930">
    <property type="entry name" value="Terpenoid_cyclase/PrenylTrfase"/>
</dbReference>
<evidence type="ECO:0000256" key="6">
    <source>
        <dbReference type="ARBA" id="ARBA00023088"/>
    </source>
</evidence>
<dbReference type="Gene3D" id="1.50.10.20">
    <property type="match status" value="1"/>
</dbReference>
<evidence type="ECO:0000259" key="9">
    <source>
        <dbReference type="Pfam" id="PF00746"/>
    </source>
</evidence>
<protein>
    <submittedName>
        <fullName evidence="10">LPXTG cell wall anchor domain-containing protein</fullName>
    </submittedName>
</protein>
<keyword evidence="11" id="KW-1185">Reference proteome</keyword>
<evidence type="ECO:0000256" key="3">
    <source>
        <dbReference type="ARBA" id="ARBA00022525"/>
    </source>
</evidence>
<sequence length="329" mass="35657">MVNHQVSEWEAIALNKAGKTIPTSYLENVKKVVQENQGKFRLITDTERYTLGILAAGGDPTNIGGYNLVESIYNGNVTKQGLNGVAYALIALDSAKFKIPDLATWNRDKLLAQLLQKQNKDGGWAWDESTNSDIDTTGMILTALAPYKNQTGVKEKVDAAVQYLSTHYQNAKIDNSSTAAQVVIALSALGIDANGSLFTKENNSLVQYLLSFQNKDGGFDWKGGDVSDVFSTAEGIQGLAAYQLYATGKGSLYQLPLAAQTTVKENSTTPAVKQPLTQSVVVESSNSKVSTKGNPLPNTATNTYNLLILGIFLMMIGLVFYLREKKRNA</sequence>
<dbReference type="InterPro" id="IPR001330">
    <property type="entry name" value="Prenyltrans"/>
</dbReference>
<keyword evidence="7" id="KW-0472">Membrane</keyword>
<comment type="caution">
    <text evidence="10">The sequence shown here is derived from an EMBL/GenBank/DDBJ whole genome shotgun (WGS) entry which is preliminary data.</text>
</comment>
<dbReference type="SUPFAM" id="SSF48239">
    <property type="entry name" value="Terpenoid cyclases/Protein prenyltransferases"/>
    <property type="match status" value="1"/>
</dbReference>
<feature type="transmembrane region" description="Helical" evidence="7">
    <location>
        <begin position="304"/>
        <end position="322"/>
    </location>
</feature>
<evidence type="ECO:0000256" key="4">
    <source>
        <dbReference type="ARBA" id="ARBA00022729"/>
    </source>
</evidence>
<keyword evidence="7" id="KW-0812">Transmembrane</keyword>
<dbReference type="Pfam" id="PF00432">
    <property type="entry name" value="Prenyltrans"/>
    <property type="match status" value="2"/>
</dbReference>
<keyword evidence="3" id="KW-0964">Secreted</keyword>
<proteinExistence type="predicted"/>
<dbReference type="Pfam" id="PF00746">
    <property type="entry name" value="Gram_pos_anchor"/>
    <property type="match status" value="1"/>
</dbReference>
<feature type="domain" description="Prenyltransferase alpha-alpha toroid" evidence="8">
    <location>
        <begin position="86"/>
        <end position="166"/>
    </location>
</feature>
<keyword evidence="2" id="KW-0134">Cell wall</keyword>
<organism evidence="10 11">
    <name type="scientific">Neobacillus pocheonensis</name>
    <dbReference type="NCBI Taxonomy" id="363869"/>
    <lineage>
        <taxon>Bacteria</taxon>
        <taxon>Bacillati</taxon>
        <taxon>Bacillota</taxon>
        <taxon>Bacilli</taxon>
        <taxon>Bacillales</taxon>
        <taxon>Bacillaceae</taxon>
        <taxon>Neobacillus</taxon>
    </lineage>
</organism>
<comment type="subcellular location">
    <subcellularLocation>
        <location evidence="1">Secreted</location>
        <location evidence="1">Cell wall</location>
        <topology evidence="1">Peptidoglycan-anchor</topology>
    </subcellularLocation>
</comment>
<keyword evidence="7" id="KW-1133">Transmembrane helix</keyword>
<accession>A0ABT0WC22</accession>
<keyword evidence="6" id="KW-0572">Peptidoglycan-anchor</keyword>
<evidence type="ECO:0000313" key="10">
    <source>
        <dbReference type="EMBL" id="MCM2533080.1"/>
    </source>
</evidence>
<evidence type="ECO:0000256" key="2">
    <source>
        <dbReference type="ARBA" id="ARBA00022512"/>
    </source>
</evidence>
<keyword evidence="4" id="KW-0732">Signal</keyword>
<dbReference type="NCBIfam" id="TIGR01167">
    <property type="entry name" value="LPXTG_anchor"/>
    <property type="match status" value="1"/>
</dbReference>
<gene>
    <name evidence="10" type="ORF">NDK43_12630</name>
</gene>
<evidence type="ECO:0000313" key="11">
    <source>
        <dbReference type="Proteomes" id="UP001523262"/>
    </source>
</evidence>
<evidence type="ECO:0000256" key="5">
    <source>
        <dbReference type="ARBA" id="ARBA00022737"/>
    </source>
</evidence>
<dbReference type="Proteomes" id="UP001523262">
    <property type="component" value="Unassembled WGS sequence"/>
</dbReference>
<dbReference type="EMBL" id="JAMQCR010000001">
    <property type="protein sequence ID" value="MCM2533080.1"/>
    <property type="molecule type" value="Genomic_DNA"/>
</dbReference>
<dbReference type="InterPro" id="IPR019931">
    <property type="entry name" value="LPXTG_anchor"/>
</dbReference>
<evidence type="ECO:0000256" key="7">
    <source>
        <dbReference type="SAM" id="Phobius"/>
    </source>
</evidence>
<evidence type="ECO:0000256" key="1">
    <source>
        <dbReference type="ARBA" id="ARBA00004168"/>
    </source>
</evidence>